<dbReference type="EMBL" id="CAUWAG010000006">
    <property type="protein sequence ID" value="CAJ2504096.1"/>
    <property type="molecule type" value="Genomic_DNA"/>
</dbReference>
<reference evidence="2" key="1">
    <citation type="submission" date="2023-10" db="EMBL/GenBank/DDBJ databases">
        <authorList>
            <person name="Hackl T."/>
        </authorList>
    </citation>
    <scope>NUCLEOTIDE SEQUENCE</scope>
</reference>
<keyword evidence="3" id="KW-1185">Reference proteome</keyword>
<proteinExistence type="predicted"/>
<gene>
    <name evidence="2" type="ORF">KHLLAP_LOCUS4564</name>
</gene>
<feature type="region of interest" description="Disordered" evidence="1">
    <location>
        <begin position="187"/>
        <end position="229"/>
    </location>
</feature>
<sequence>MAGNPRKNTPGSNHSEGGTQRSAKQKDPPIFTNDTPFPTDKTPLVKFQTWFLLLKKKFQSNADHFATDDKKIIYIIGHLGGTASDNLLPFIEEDENGKPILTTSQAVIDYLDESYKNHHAKDKTNELFDFLKMTKGQDFPVFKLEFVKLAGMSRKVKSTWKKELFKRLLDRLNSISFDKKDDDLMKAKKDKPDAAKAPNNNNTLPGPRLPQPIPGGNGNRGSPEPVDHHGIAVAGTASNGKKMYAKPSYDQTQSLIPKGQYFICYEPGHRSPECDLKAKYKKIEEARIRAIMRAAHASNAYKLSEEEVKD</sequence>
<organism evidence="2 3">
    <name type="scientific">Anthostomella pinea</name>
    <dbReference type="NCBI Taxonomy" id="933095"/>
    <lineage>
        <taxon>Eukaryota</taxon>
        <taxon>Fungi</taxon>
        <taxon>Dikarya</taxon>
        <taxon>Ascomycota</taxon>
        <taxon>Pezizomycotina</taxon>
        <taxon>Sordariomycetes</taxon>
        <taxon>Xylariomycetidae</taxon>
        <taxon>Xylariales</taxon>
        <taxon>Xylariaceae</taxon>
        <taxon>Anthostomella</taxon>
    </lineage>
</organism>
<dbReference type="AlphaFoldDB" id="A0AAI8YGP9"/>
<name>A0AAI8YGP9_9PEZI</name>
<evidence type="ECO:0000313" key="2">
    <source>
        <dbReference type="EMBL" id="CAJ2504096.1"/>
    </source>
</evidence>
<feature type="compositionally biased region" description="Polar residues" evidence="1">
    <location>
        <begin position="1"/>
        <end position="22"/>
    </location>
</feature>
<accession>A0AAI8YGP9</accession>
<feature type="region of interest" description="Disordered" evidence="1">
    <location>
        <begin position="1"/>
        <end position="38"/>
    </location>
</feature>
<dbReference type="Proteomes" id="UP001295740">
    <property type="component" value="Unassembled WGS sequence"/>
</dbReference>
<evidence type="ECO:0000256" key="1">
    <source>
        <dbReference type="SAM" id="MobiDB-lite"/>
    </source>
</evidence>
<protein>
    <submittedName>
        <fullName evidence="2">Uu.00g114900.m01.CDS01</fullName>
    </submittedName>
</protein>
<evidence type="ECO:0000313" key="3">
    <source>
        <dbReference type="Proteomes" id="UP001295740"/>
    </source>
</evidence>
<comment type="caution">
    <text evidence="2">The sequence shown here is derived from an EMBL/GenBank/DDBJ whole genome shotgun (WGS) entry which is preliminary data.</text>
</comment>